<accession>A0A9P6N5L6</accession>
<reference evidence="1" key="1">
    <citation type="submission" date="2013-11" db="EMBL/GenBank/DDBJ databases">
        <title>Genome sequence of the fusiform rust pathogen reveals effectors for host alternation and coevolution with pine.</title>
        <authorList>
            <consortium name="DOE Joint Genome Institute"/>
            <person name="Smith K."/>
            <person name="Pendleton A."/>
            <person name="Kubisiak T."/>
            <person name="Anderson C."/>
            <person name="Salamov A."/>
            <person name="Aerts A."/>
            <person name="Riley R."/>
            <person name="Clum A."/>
            <person name="Lindquist E."/>
            <person name="Ence D."/>
            <person name="Campbell M."/>
            <person name="Kronenberg Z."/>
            <person name="Feau N."/>
            <person name="Dhillon B."/>
            <person name="Hamelin R."/>
            <person name="Burleigh J."/>
            <person name="Smith J."/>
            <person name="Yandell M."/>
            <person name="Nelson C."/>
            <person name="Grigoriev I."/>
            <person name="Davis J."/>
        </authorList>
    </citation>
    <scope>NUCLEOTIDE SEQUENCE</scope>
    <source>
        <strain evidence="1">G11</strain>
    </source>
</reference>
<comment type="caution">
    <text evidence="1">The sequence shown here is derived from an EMBL/GenBank/DDBJ whole genome shotgun (WGS) entry which is preliminary data.</text>
</comment>
<protein>
    <submittedName>
        <fullName evidence="1">Uncharacterized protein</fullName>
    </submittedName>
</protein>
<gene>
    <name evidence="1" type="ORF">CROQUDRAFT_55376</name>
</gene>
<keyword evidence="2" id="KW-1185">Reference proteome</keyword>
<dbReference type="SUPFAM" id="SSF56672">
    <property type="entry name" value="DNA/RNA polymerases"/>
    <property type="match status" value="1"/>
</dbReference>
<feature type="non-terminal residue" evidence="1">
    <location>
        <position position="1"/>
    </location>
</feature>
<dbReference type="Proteomes" id="UP000886653">
    <property type="component" value="Unassembled WGS sequence"/>
</dbReference>
<evidence type="ECO:0000313" key="2">
    <source>
        <dbReference type="Proteomes" id="UP000886653"/>
    </source>
</evidence>
<dbReference type="InterPro" id="IPR043128">
    <property type="entry name" value="Rev_trsase/Diguanyl_cyclase"/>
</dbReference>
<organism evidence="1 2">
    <name type="scientific">Cronartium quercuum f. sp. fusiforme G11</name>
    <dbReference type="NCBI Taxonomy" id="708437"/>
    <lineage>
        <taxon>Eukaryota</taxon>
        <taxon>Fungi</taxon>
        <taxon>Dikarya</taxon>
        <taxon>Basidiomycota</taxon>
        <taxon>Pucciniomycotina</taxon>
        <taxon>Pucciniomycetes</taxon>
        <taxon>Pucciniales</taxon>
        <taxon>Coleosporiaceae</taxon>
        <taxon>Cronartium</taxon>
    </lineage>
</organism>
<proteinExistence type="predicted"/>
<dbReference type="InterPro" id="IPR043502">
    <property type="entry name" value="DNA/RNA_pol_sf"/>
</dbReference>
<dbReference type="EMBL" id="MU167969">
    <property type="protein sequence ID" value="KAG0139002.1"/>
    <property type="molecule type" value="Genomic_DNA"/>
</dbReference>
<dbReference type="Gene3D" id="3.30.70.270">
    <property type="match status" value="1"/>
</dbReference>
<evidence type="ECO:0000313" key="1">
    <source>
        <dbReference type="EMBL" id="KAG0139002.1"/>
    </source>
</evidence>
<sequence length="67" mass="7626">DSEKVDQVLSWPTPKSPKGVKKFLGTVQWMKKFIWGLGKYISTLTPLTSSKLDPQDFKWGKAKDCQP</sequence>
<name>A0A9P6N5L6_9BASI</name>
<dbReference type="AlphaFoldDB" id="A0A9P6N5L6"/>
<dbReference type="OrthoDB" id="3232518at2759"/>